<dbReference type="Proteomes" id="UP001485043">
    <property type="component" value="Unassembled WGS sequence"/>
</dbReference>
<gene>
    <name evidence="1" type="ORF">WJX84_006578</name>
</gene>
<dbReference type="EMBL" id="JALJOV010002070">
    <property type="protein sequence ID" value="KAK9835112.1"/>
    <property type="molecule type" value="Genomic_DNA"/>
</dbReference>
<dbReference type="AlphaFoldDB" id="A0AAW1RPB0"/>
<organism evidence="1 2">
    <name type="scientific">Apatococcus fuscideae</name>
    <dbReference type="NCBI Taxonomy" id="2026836"/>
    <lineage>
        <taxon>Eukaryota</taxon>
        <taxon>Viridiplantae</taxon>
        <taxon>Chlorophyta</taxon>
        <taxon>core chlorophytes</taxon>
        <taxon>Trebouxiophyceae</taxon>
        <taxon>Chlorellales</taxon>
        <taxon>Chlorellaceae</taxon>
        <taxon>Apatococcus</taxon>
    </lineage>
</organism>
<name>A0AAW1RPB0_9CHLO</name>
<proteinExistence type="predicted"/>
<reference evidence="1 2" key="1">
    <citation type="journal article" date="2024" name="Nat. Commun.">
        <title>Phylogenomics reveals the evolutionary origins of lichenization in chlorophyte algae.</title>
        <authorList>
            <person name="Puginier C."/>
            <person name="Libourel C."/>
            <person name="Otte J."/>
            <person name="Skaloud P."/>
            <person name="Haon M."/>
            <person name="Grisel S."/>
            <person name="Petersen M."/>
            <person name="Berrin J.G."/>
            <person name="Delaux P.M."/>
            <person name="Dal Grande F."/>
            <person name="Keller J."/>
        </authorList>
    </citation>
    <scope>NUCLEOTIDE SEQUENCE [LARGE SCALE GENOMIC DNA]</scope>
    <source>
        <strain evidence="1 2">SAG 2523</strain>
    </source>
</reference>
<evidence type="ECO:0000313" key="1">
    <source>
        <dbReference type="EMBL" id="KAK9835112.1"/>
    </source>
</evidence>
<protein>
    <submittedName>
        <fullName evidence="1">Uncharacterized protein</fullName>
    </submittedName>
</protein>
<accession>A0AAW1RPB0</accession>
<comment type="caution">
    <text evidence="1">The sequence shown here is derived from an EMBL/GenBank/DDBJ whole genome shotgun (WGS) entry which is preliminary data.</text>
</comment>
<sequence length="69" mass="7761">MREAYTTRKASLKLADWYTAGILCRMLIIWATNRAEREPTDAEVQAMYTRLPCQPCGPDSSGPLANRSL</sequence>
<evidence type="ECO:0000313" key="2">
    <source>
        <dbReference type="Proteomes" id="UP001485043"/>
    </source>
</evidence>
<keyword evidence="2" id="KW-1185">Reference proteome</keyword>